<dbReference type="PANTHER" id="PTHR44154">
    <property type="entry name" value="QUINONE OXIDOREDUCTASE"/>
    <property type="match status" value="1"/>
</dbReference>
<dbReference type="SMART" id="SM00829">
    <property type="entry name" value="PKS_ER"/>
    <property type="match status" value="1"/>
</dbReference>
<evidence type="ECO:0000256" key="1">
    <source>
        <dbReference type="ARBA" id="ARBA00022857"/>
    </source>
</evidence>
<dbReference type="OrthoDB" id="9785812at2"/>
<comment type="caution">
    <text evidence="3">The sequence shown here is derived from an EMBL/GenBank/DDBJ whole genome shotgun (WGS) entry which is preliminary data.</text>
</comment>
<organism evidence="3 4">
    <name type="scientific">Motiliproteus coralliicola</name>
    <dbReference type="NCBI Taxonomy" id="2283196"/>
    <lineage>
        <taxon>Bacteria</taxon>
        <taxon>Pseudomonadati</taxon>
        <taxon>Pseudomonadota</taxon>
        <taxon>Gammaproteobacteria</taxon>
        <taxon>Oceanospirillales</taxon>
        <taxon>Oceanospirillaceae</taxon>
        <taxon>Motiliproteus</taxon>
    </lineage>
</organism>
<dbReference type="InterPro" id="IPR036291">
    <property type="entry name" value="NAD(P)-bd_dom_sf"/>
</dbReference>
<reference evidence="3 4" key="1">
    <citation type="submission" date="2018-07" db="EMBL/GenBank/DDBJ databases">
        <title>Motiliproteus coralliicola sp. nov., a bacterium isolated from Coral.</title>
        <authorList>
            <person name="Wang G."/>
        </authorList>
    </citation>
    <scope>NUCLEOTIDE SEQUENCE [LARGE SCALE GENOMIC DNA]</scope>
    <source>
        <strain evidence="3 4">C34</strain>
    </source>
</reference>
<dbReference type="Pfam" id="PF13602">
    <property type="entry name" value="ADH_zinc_N_2"/>
    <property type="match status" value="1"/>
</dbReference>
<dbReference type="InterPro" id="IPR011032">
    <property type="entry name" value="GroES-like_sf"/>
</dbReference>
<proteinExistence type="predicted"/>
<feature type="domain" description="Enoyl reductase (ER)" evidence="2">
    <location>
        <begin position="10"/>
        <end position="323"/>
    </location>
</feature>
<dbReference type="Gene3D" id="3.90.180.10">
    <property type="entry name" value="Medium-chain alcohol dehydrogenases, catalytic domain"/>
    <property type="match status" value="1"/>
</dbReference>
<dbReference type="EMBL" id="QQOH01000001">
    <property type="protein sequence ID" value="RDE25330.1"/>
    <property type="molecule type" value="Genomic_DNA"/>
</dbReference>
<evidence type="ECO:0000259" key="2">
    <source>
        <dbReference type="SMART" id="SM00829"/>
    </source>
</evidence>
<protein>
    <submittedName>
        <fullName evidence="3">Quinone oxidoreductase</fullName>
    </submittedName>
</protein>
<dbReference type="Proteomes" id="UP000253769">
    <property type="component" value="Unassembled WGS sequence"/>
</dbReference>
<dbReference type="AlphaFoldDB" id="A0A369WTA5"/>
<keyword evidence="1" id="KW-0521">NADP</keyword>
<dbReference type="SUPFAM" id="SSF51735">
    <property type="entry name" value="NAD(P)-binding Rossmann-fold domains"/>
    <property type="match status" value="1"/>
</dbReference>
<dbReference type="InterPro" id="IPR020843">
    <property type="entry name" value="ER"/>
</dbReference>
<sequence>MKAMIINKLGDSSVFQQVERAKPEVVAGHLVVEVKASSVNPLDIMLRSAETPWSANLPEVLHGDVAGVVVAVGEGVSKFSVGDEIYGCAGGIAGIDGALAEYMLVDADLVAHKPKRLSMAEAAALPLVSITAWEALVDKLRIQQGDSLLVHAATGGVGHVALQLGKHLGATVTVTTRSRTEQQARLLGADHTVNVEQQSVADYVEQCTAGKGFDAVFDTVAGDNIKNSFDAARYNGAVATILPIDDAVPVALKGLSFHSVLMLIPMVHRQGQAHHGEILTKVAELVDQGKIIPLIDDSQFSLWQVAEAHDRLSSGKAIGKVVLTAAP</sequence>
<accession>A0A369WTA5</accession>
<evidence type="ECO:0000313" key="3">
    <source>
        <dbReference type="EMBL" id="RDE25330.1"/>
    </source>
</evidence>
<keyword evidence="4" id="KW-1185">Reference proteome</keyword>
<dbReference type="Pfam" id="PF08240">
    <property type="entry name" value="ADH_N"/>
    <property type="match status" value="1"/>
</dbReference>
<dbReference type="Gene3D" id="3.40.50.720">
    <property type="entry name" value="NAD(P)-binding Rossmann-like Domain"/>
    <property type="match status" value="1"/>
</dbReference>
<name>A0A369WTA5_9GAMM</name>
<dbReference type="PANTHER" id="PTHR44154:SF1">
    <property type="entry name" value="QUINONE OXIDOREDUCTASE"/>
    <property type="match status" value="1"/>
</dbReference>
<dbReference type="SUPFAM" id="SSF50129">
    <property type="entry name" value="GroES-like"/>
    <property type="match status" value="1"/>
</dbReference>
<dbReference type="InterPro" id="IPR013154">
    <property type="entry name" value="ADH-like_N"/>
</dbReference>
<evidence type="ECO:0000313" key="4">
    <source>
        <dbReference type="Proteomes" id="UP000253769"/>
    </source>
</evidence>
<dbReference type="InterPro" id="IPR051603">
    <property type="entry name" value="Zinc-ADH_QOR/CCCR"/>
</dbReference>
<dbReference type="GO" id="GO:0016491">
    <property type="term" value="F:oxidoreductase activity"/>
    <property type="evidence" value="ECO:0007669"/>
    <property type="project" value="InterPro"/>
</dbReference>
<gene>
    <name evidence="3" type="ORF">DV711_04520</name>
</gene>